<keyword evidence="3 6" id="KW-0812">Transmembrane</keyword>
<dbReference type="Proteomes" id="UP000280307">
    <property type="component" value="Unassembled WGS sequence"/>
</dbReference>
<dbReference type="GO" id="GO:0005886">
    <property type="term" value="C:plasma membrane"/>
    <property type="evidence" value="ECO:0007669"/>
    <property type="project" value="UniProtKB-SubCell"/>
</dbReference>
<dbReference type="EMBL" id="RSAS01000418">
    <property type="protein sequence ID" value="RRR71993.1"/>
    <property type="molecule type" value="Genomic_DNA"/>
</dbReference>
<feature type="domain" description="Cardiolipin synthase N-terminal" evidence="7">
    <location>
        <begin position="29"/>
        <end position="69"/>
    </location>
</feature>
<dbReference type="Pfam" id="PF13396">
    <property type="entry name" value="PLDc_N"/>
    <property type="match status" value="1"/>
</dbReference>
<dbReference type="AlphaFoldDB" id="A0A426TZV7"/>
<evidence type="ECO:0000313" key="9">
    <source>
        <dbReference type="Proteomes" id="UP000280307"/>
    </source>
</evidence>
<evidence type="ECO:0000259" key="7">
    <source>
        <dbReference type="Pfam" id="PF13396"/>
    </source>
</evidence>
<sequence length="73" mass="8256">MPQLRWSELTPSERRALLFLFSLEASLLATALTDILRRAPDQVNGPRWAWALASLISFFGPLSYFAFGRKQAS</sequence>
<evidence type="ECO:0000256" key="1">
    <source>
        <dbReference type="ARBA" id="ARBA00004651"/>
    </source>
</evidence>
<evidence type="ECO:0000256" key="3">
    <source>
        <dbReference type="ARBA" id="ARBA00022692"/>
    </source>
</evidence>
<evidence type="ECO:0000256" key="5">
    <source>
        <dbReference type="ARBA" id="ARBA00023136"/>
    </source>
</evidence>
<feature type="transmembrane region" description="Helical" evidence="6">
    <location>
        <begin position="47"/>
        <end position="67"/>
    </location>
</feature>
<evidence type="ECO:0000256" key="4">
    <source>
        <dbReference type="ARBA" id="ARBA00022989"/>
    </source>
</evidence>
<protein>
    <recommendedName>
        <fullName evidence="7">Cardiolipin synthase N-terminal domain-containing protein</fullName>
    </recommendedName>
</protein>
<keyword evidence="2" id="KW-1003">Cell membrane</keyword>
<dbReference type="InterPro" id="IPR027379">
    <property type="entry name" value="CLS_N"/>
</dbReference>
<accession>A0A426TZV7</accession>
<keyword evidence="4 6" id="KW-1133">Transmembrane helix</keyword>
<gene>
    <name evidence="8" type="ORF">EI684_10745</name>
</gene>
<reference evidence="8 9" key="1">
    <citation type="submission" date="2018-12" db="EMBL/GenBank/DDBJ databases">
        <title>Genome Sequence of Candidatus Viridilinea halotolerans isolated from saline sulfide-rich spring.</title>
        <authorList>
            <person name="Grouzdev D.S."/>
            <person name="Burganskaya E.I."/>
            <person name="Krutkina M.S."/>
            <person name="Sukhacheva M.V."/>
            <person name="Gorlenko V.M."/>
        </authorList>
    </citation>
    <scope>NUCLEOTIDE SEQUENCE [LARGE SCALE GENOMIC DNA]</scope>
    <source>
        <strain evidence="8">Chok-6</strain>
    </source>
</reference>
<comment type="caution">
    <text evidence="8">The sequence shown here is derived from an EMBL/GenBank/DDBJ whole genome shotgun (WGS) entry which is preliminary data.</text>
</comment>
<evidence type="ECO:0000256" key="6">
    <source>
        <dbReference type="SAM" id="Phobius"/>
    </source>
</evidence>
<evidence type="ECO:0000313" key="8">
    <source>
        <dbReference type="EMBL" id="RRR71993.1"/>
    </source>
</evidence>
<name>A0A426TZV7_9CHLR</name>
<organism evidence="8 9">
    <name type="scientific">Candidatus Viridilinea halotolerans</name>
    <dbReference type="NCBI Taxonomy" id="2491704"/>
    <lineage>
        <taxon>Bacteria</taxon>
        <taxon>Bacillati</taxon>
        <taxon>Chloroflexota</taxon>
        <taxon>Chloroflexia</taxon>
        <taxon>Chloroflexales</taxon>
        <taxon>Chloroflexineae</taxon>
        <taxon>Oscillochloridaceae</taxon>
        <taxon>Candidatus Viridilinea</taxon>
    </lineage>
</organism>
<comment type="subcellular location">
    <subcellularLocation>
        <location evidence="1">Cell membrane</location>
        <topology evidence="1">Multi-pass membrane protein</topology>
    </subcellularLocation>
</comment>
<keyword evidence="5 6" id="KW-0472">Membrane</keyword>
<proteinExistence type="predicted"/>
<evidence type="ECO:0000256" key="2">
    <source>
        <dbReference type="ARBA" id="ARBA00022475"/>
    </source>
</evidence>